<feature type="region of interest" description="Disordered" evidence="1">
    <location>
        <begin position="51"/>
        <end position="89"/>
    </location>
</feature>
<evidence type="ECO:0000313" key="2">
    <source>
        <dbReference type="EMBL" id="QNN61144.1"/>
    </source>
</evidence>
<dbReference type="KEGG" id="eio:H9L01_01910"/>
<protein>
    <recommendedName>
        <fullName evidence="4">DUF4834 family protein</fullName>
    </recommendedName>
</protein>
<dbReference type="RefSeq" id="WP_187534305.1">
    <property type="nucleotide sequence ID" value="NZ_CBCSHU010000001.1"/>
</dbReference>
<dbReference type="EMBL" id="CP060715">
    <property type="protein sequence ID" value="QNN61144.1"/>
    <property type="molecule type" value="Genomic_DNA"/>
</dbReference>
<keyword evidence="3" id="KW-1185">Reference proteome</keyword>
<reference evidence="2 3" key="1">
    <citation type="submission" date="2020-08" db="EMBL/GenBank/DDBJ databases">
        <title>Genome sequence of Erysipelothrix inopinata DSM 15511T.</title>
        <authorList>
            <person name="Hyun D.-W."/>
            <person name="Bae J.-W."/>
        </authorList>
    </citation>
    <scope>NUCLEOTIDE SEQUENCE [LARGE SCALE GENOMIC DNA]</scope>
    <source>
        <strain evidence="2 3">DSM 15511</strain>
    </source>
</reference>
<sequence>MYYLLFILLLVMLVSILPQLFVFGVGVWAVVTVIRVIKYLINPNASTTRQRTYYQGGSQDRTTRSQSQSRNKDVIDVEYTEREVKDDSE</sequence>
<organism evidence="2 3">
    <name type="scientific">Erysipelothrix inopinata</name>
    <dbReference type="NCBI Taxonomy" id="225084"/>
    <lineage>
        <taxon>Bacteria</taxon>
        <taxon>Bacillati</taxon>
        <taxon>Bacillota</taxon>
        <taxon>Erysipelotrichia</taxon>
        <taxon>Erysipelotrichales</taxon>
        <taxon>Erysipelotrichaceae</taxon>
        <taxon>Erysipelothrix</taxon>
    </lineage>
</organism>
<evidence type="ECO:0008006" key="4">
    <source>
        <dbReference type="Google" id="ProtNLM"/>
    </source>
</evidence>
<dbReference type="AlphaFoldDB" id="A0A7G9RZW9"/>
<evidence type="ECO:0000256" key="1">
    <source>
        <dbReference type="SAM" id="MobiDB-lite"/>
    </source>
</evidence>
<dbReference type="Proteomes" id="UP000515928">
    <property type="component" value="Chromosome"/>
</dbReference>
<gene>
    <name evidence="2" type="ORF">H9L01_01910</name>
</gene>
<evidence type="ECO:0000313" key="3">
    <source>
        <dbReference type="Proteomes" id="UP000515928"/>
    </source>
</evidence>
<name>A0A7G9RZW9_9FIRM</name>
<proteinExistence type="predicted"/>
<feature type="compositionally biased region" description="Low complexity" evidence="1">
    <location>
        <begin position="58"/>
        <end position="69"/>
    </location>
</feature>
<feature type="compositionally biased region" description="Basic and acidic residues" evidence="1">
    <location>
        <begin position="70"/>
        <end position="89"/>
    </location>
</feature>
<accession>A0A7G9RZW9</accession>